<accession>A0ACC4B903</accession>
<keyword evidence="2" id="KW-1185">Reference proteome</keyword>
<name>A0ACC4B903_POPAL</name>
<comment type="caution">
    <text evidence="1">The sequence shown here is derived from an EMBL/GenBank/DDBJ whole genome shotgun (WGS) entry which is preliminary data.</text>
</comment>
<protein>
    <submittedName>
        <fullName evidence="1">Uncharacterized protein</fullName>
    </submittedName>
</protein>
<proteinExistence type="predicted"/>
<gene>
    <name evidence="1" type="ORF">D5086_022962</name>
</gene>
<sequence>MSDASKTSESPNTKNKYEKIISNLRQDDGWKPVGKLYEYQGFWYGPSLVQNVISTQASFTPQPTDIVLCSSPKSGTAWLKALAFSIVSRNQVNDSTNPLLKKLPHEIVPFLEIELAQDSNNRNLETPFVATHIPYSSLPRSILDSSCKIIYICRDPKDVLISHWNFDQQRMAKFMGHPFSSEEEQQGAPEKIVSMCSFENLSRLEVNKNGNYYLPDLPAFENKSFFRKDRRLRQNADHWIEAARSLLCFCIGGDLHRFSRNEI</sequence>
<dbReference type="Proteomes" id="UP000309997">
    <property type="component" value="Unassembled WGS sequence"/>
</dbReference>
<reference evidence="1 2" key="1">
    <citation type="journal article" date="2024" name="Plant Biotechnol. J.">
        <title>Genome and CRISPR/Cas9 system of a widespread forest tree (Populus alba) in the world.</title>
        <authorList>
            <person name="Liu Y.J."/>
            <person name="Jiang P.F."/>
            <person name="Han X.M."/>
            <person name="Li X.Y."/>
            <person name="Wang H.M."/>
            <person name="Wang Y.J."/>
            <person name="Wang X.X."/>
            <person name="Zeng Q.Y."/>
        </authorList>
    </citation>
    <scope>NUCLEOTIDE SEQUENCE [LARGE SCALE GENOMIC DNA]</scope>
    <source>
        <strain evidence="2">cv. PAL-ZL1</strain>
    </source>
</reference>
<evidence type="ECO:0000313" key="2">
    <source>
        <dbReference type="Proteomes" id="UP000309997"/>
    </source>
</evidence>
<organism evidence="1 2">
    <name type="scientific">Populus alba</name>
    <name type="common">White poplar</name>
    <dbReference type="NCBI Taxonomy" id="43335"/>
    <lineage>
        <taxon>Eukaryota</taxon>
        <taxon>Viridiplantae</taxon>
        <taxon>Streptophyta</taxon>
        <taxon>Embryophyta</taxon>
        <taxon>Tracheophyta</taxon>
        <taxon>Spermatophyta</taxon>
        <taxon>Magnoliopsida</taxon>
        <taxon>eudicotyledons</taxon>
        <taxon>Gunneridae</taxon>
        <taxon>Pentapetalae</taxon>
        <taxon>rosids</taxon>
        <taxon>fabids</taxon>
        <taxon>Malpighiales</taxon>
        <taxon>Salicaceae</taxon>
        <taxon>Saliceae</taxon>
        <taxon>Populus</taxon>
    </lineage>
</organism>
<evidence type="ECO:0000313" key="1">
    <source>
        <dbReference type="EMBL" id="KAL3574861.1"/>
    </source>
</evidence>
<dbReference type="EMBL" id="RCHU02000012">
    <property type="protein sequence ID" value="KAL3574861.1"/>
    <property type="molecule type" value="Genomic_DNA"/>
</dbReference>